<accession>A0A8I0TQ88</accession>
<keyword evidence="4" id="KW-1185">Reference proteome</keyword>
<reference evidence="3 4" key="1">
    <citation type="submission" date="2020-10" db="EMBL/GenBank/DDBJ databases">
        <title>Sequencing the genomes of 1000 actinobacteria strains.</title>
        <authorList>
            <person name="Klenk H.-P."/>
        </authorList>
    </citation>
    <scope>NUCLEOTIDE SEQUENCE [LARGE SCALE GENOMIC DNA]</scope>
    <source>
        <strain evidence="3 4">DSM 41803</strain>
    </source>
</reference>
<feature type="transmembrane region" description="Helical" evidence="2">
    <location>
        <begin position="12"/>
        <end position="33"/>
    </location>
</feature>
<evidence type="ECO:0000256" key="2">
    <source>
        <dbReference type="SAM" id="Phobius"/>
    </source>
</evidence>
<protein>
    <submittedName>
        <fullName evidence="3">Uncharacterized protein</fullName>
    </submittedName>
</protein>
<organism evidence="3 4">
    <name type="scientific">Streptomyces stelliscabiei</name>
    <dbReference type="NCBI Taxonomy" id="146820"/>
    <lineage>
        <taxon>Bacteria</taxon>
        <taxon>Bacillati</taxon>
        <taxon>Actinomycetota</taxon>
        <taxon>Actinomycetes</taxon>
        <taxon>Kitasatosporales</taxon>
        <taxon>Streptomycetaceae</taxon>
        <taxon>Streptomyces</taxon>
    </lineage>
</organism>
<dbReference type="Proteomes" id="UP000629287">
    <property type="component" value="Unassembled WGS sequence"/>
</dbReference>
<keyword evidence="2" id="KW-0472">Membrane</keyword>
<feature type="region of interest" description="Disordered" evidence="1">
    <location>
        <begin position="99"/>
        <end position="130"/>
    </location>
</feature>
<dbReference type="AlphaFoldDB" id="A0A8I0TQ88"/>
<comment type="caution">
    <text evidence="3">The sequence shown here is derived from an EMBL/GenBank/DDBJ whole genome shotgun (WGS) entry which is preliminary data.</text>
</comment>
<keyword evidence="2" id="KW-0812">Transmembrane</keyword>
<evidence type="ECO:0000313" key="3">
    <source>
        <dbReference type="EMBL" id="MBE1593963.1"/>
    </source>
</evidence>
<gene>
    <name evidence="3" type="ORF">H4687_000092</name>
</gene>
<keyword evidence="2" id="KW-1133">Transmembrane helix</keyword>
<name>A0A8I0TQ88_9ACTN</name>
<proteinExistence type="predicted"/>
<dbReference type="NCBIfam" id="NF041681">
    <property type="entry name" value="HGxxPAAW"/>
    <property type="match status" value="1"/>
</dbReference>
<evidence type="ECO:0000313" key="4">
    <source>
        <dbReference type="Proteomes" id="UP000629287"/>
    </source>
</evidence>
<dbReference type="RefSeq" id="WP_078907677.1">
    <property type="nucleotide sequence ID" value="NZ_JADBGF010000001.1"/>
</dbReference>
<dbReference type="EMBL" id="JADBGF010000001">
    <property type="protein sequence ID" value="MBE1593963.1"/>
    <property type="molecule type" value="Genomic_DNA"/>
</dbReference>
<feature type="transmembrane region" description="Helical" evidence="2">
    <location>
        <begin position="39"/>
        <end position="61"/>
    </location>
</feature>
<evidence type="ECO:0000256" key="1">
    <source>
        <dbReference type="SAM" id="MobiDB-lite"/>
    </source>
</evidence>
<sequence>MSAHGHVDMGHTVAGWTGTFIAVVGFAIAGIGVTAVSALVIAAGAATVVLAAGVTWVLHLAGWGKPSGPRPDDQWDWRVRDVGARGGHPDCLGCRMAGRRPDTVGGEGPRQPVAETAGAAFALPADARGR</sequence>
<dbReference type="GeneID" id="86833661"/>